<feature type="non-terminal residue" evidence="1">
    <location>
        <position position="54"/>
    </location>
</feature>
<accession>X1LH00</accession>
<gene>
    <name evidence="1" type="ORF">S06H3_03664</name>
</gene>
<protein>
    <recommendedName>
        <fullName evidence="2">Methyltransferase domain-containing protein</fullName>
    </recommendedName>
</protein>
<dbReference type="AlphaFoldDB" id="X1LH00"/>
<dbReference type="InterPro" id="IPR029063">
    <property type="entry name" value="SAM-dependent_MTases_sf"/>
</dbReference>
<dbReference type="Gene3D" id="3.40.50.150">
    <property type="entry name" value="Vaccinia Virus protein VP39"/>
    <property type="match status" value="1"/>
</dbReference>
<evidence type="ECO:0000313" key="1">
    <source>
        <dbReference type="EMBL" id="GAH93433.1"/>
    </source>
</evidence>
<name>X1LH00_9ZZZZ</name>
<proteinExistence type="predicted"/>
<dbReference type="SUPFAM" id="SSF53335">
    <property type="entry name" value="S-adenosyl-L-methionine-dependent methyltransferases"/>
    <property type="match status" value="1"/>
</dbReference>
<evidence type="ECO:0008006" key="2">
    <source>
        <dbReference type="Google" id="ProtNLM"/>
    </source>
</evidence>
<organism evidence="1">
    <name type="scientific">marine sediment metagenome</name>
    <dbReference type="NCBI Taxonomy" id="412755"/>
    <lineage>
        <taxon>unclassified sequences</taxon>
        <taxon>metagenomes</taxon>
        <taxon>ecological metagenomes</taxon>
    </lineage>
</organism>
<comment type="caution">
    <text evidence="1">The sequence shown here is derived from an EMBL/GenBank/DDBJ whole genome shotgun (WGS) entry which is preliminary data.</text>
</comment>
<reference evidence="1" key="1">
    <citation type="journal article" date="2014" name="Front. Microbiol.">
        <title>High frequency of phylogenetically diverse reductive dehalogenase-homologous genes in deep subseafloor sedimentary metagenomes.</title>
        <authorList>
            <person name="Kawai M."/>
            <person name="Futagami T."/>
            <person name="Toyoda A."/>
            <person name="Takaki Y."/>
            <person name="Nishi S."/>
            <person name="Hori S."/>
            <person name="Arai W."/>
            <person name="Tsubouchi T."/>
            <person name="Morono Y."/>
            <person name="Uchiyama I."/>
            <person name="Ito T."/>
            <person name="Fujiyama A."/>
            <person name="Inagaki F."/>
            <person name="Takami H."/>
        </authorList>
    </citation>
    <scope>NUCLEOTIDE SEQUENCE</scope>
    <source>
        <strain evidence="1">Expedition CK06-06</strain>
    </source>
</reference>
<sequence>MKVKNFKISPEFYDLQVDWDKRLKKEKDFFSRIFEENDIENVLDVSCGTGHHAQ</sequence>
<dbReference type="EMBL" id="BARV01001216">
    <property type="protein sequence ID" value="GAH93433.1"/>
    <property type="molecule type" value="Genomic_DNA"/>
</dbReference>